<feature type="region of interest" description="Disordered" evidence="1">
    <location>
        <begin position="362"/>
        <end position="500"/>
    </location>
</feature>
<keyword evidence="4" id="KW-1185">Reference proteome</keyword>
<name>A0A8S0W155_CYCAE</name>
<keyword evidence="2" id="KW-1133">Transmembrane helix</keyword>
<dbReference type="OrthoDB" id="3052647at2759"/>
<feature type="compositionally biased region" description="Low complexity" evidence="1">
    <location>
        <begin position="453"/>
        <end position="465"/>
    </location>
</feature>
<dbReference type="AlphaFoldDB" id="A0A8S0W155"/>
<feature type="compositionally biased region" description="Low complexity" evidence="1">
    <location>
        <begin position="407"/>
        <end position="421"/>
    </location>
</feature>
<evidence type="ECO:0000313" key="3">
    <source>
        <dbReference type="EMBL" id="CAA7266085.1"/>
    </source>
</evidence>
<protein>
    <submittedName>
        <fullName evidence="3">Uncharacterized protein</fullName>
    </submittedName>
</protein>
<evidence type="ECO:0000256" key="2">
    <source>
        <dbReference type="SAM" id="Phobius"/>
    </source>
</evidence>
<sequence>MTTALRRVIVDDVDPSIEYTGSWNTVSGLPLDNVGNFGPTYRTTLHSLRGASGSFAFRFDGTGNGLIQGSNNVVTTDGVTDPTWECFVDGQQLILDNPFRFPENSWTFCNWEDLASGPHVVALNVTSRNAAFYLDRIQYTPTIDTTPPNQARSLSTQDPALNYDSNWSFANGLGMVSRGPGATFTLAYVGAIHTLLINMKHADRPLNIQDPLWTFGDDEGPVSFNIPNGTLDRAPSMYNQRYFTSPKRAIGSHTVTVKYIGTGDPSTRCPLIISSMVVNNDEGGSPPSSSTSAPSSTATIVPSNTPSIPGSNVPATSNTQNTVANDTGGGVKAGTIVGAVLGSLAALLIVILTVWYLLRRRRQPSRPTEPGESYIQPFTEGIPPGPTIYHPPPMLQRPRKGTPVFDASASNSLSNPSNQAPSSPPRPSLPRNGRLIPMDASLHPPAPPESTVSSNSGGSSSQSSQRPLVQPKEVVHQDSGIRLNQNGEPIVGHPPTYTAG</sequence>
<keyword evidence="2" id="KW-0812">Transmembrane</keyword>
<keyword evidence="2" id="KW-0472">Membrane</keyword>
<gene>
    <name evidence="3" type="ORF">AAE3_LOCUS8379</name>
</gene>
<reference evidence="3 4" key="1">
    <citation type="submission" date="2020-01" db="EMBL/GenBank/DDBJ databases">
        <authorList>
            <person name="Gupta K D."/>
        </authorList>
    </citation>
    <scope>NUCLEOTIDE SEQUENCE [LARGE SCALE GENOMIC DNA]</scope>
</reference>
<dbReference type="EMBL" id="CACVBS010000052">
    <property type="protein sequence ID" value="CAA7266085.1"/>
    <property type="molecule type" value="Genomic_DNA"/>
</dbReference>
<evidence type="ECO:0000313" key="4">
    <source>
        <dbReference type="Proteomes" id="UP000467700"/>
    </source>
</evidence>
<accession>A0A8S0W155</accession>
<dbReference type="CDD" id="cd12087">
    <property type="entry name" value="TM_EGFR-like"/>
    <property type="match status" value="1"/>
</dbReference>
<comment type="caution">
    <text evidence="3">The sequence shown here is derived from an EMBL/GenBank/DDBJ whole genome shotgun (WGS) entry which is preliminary data.</text>
</comment>
<evidence type="ECO:0000256" key="1">
    <source>
        <dbReference type="SAM" id="MobiDB-lite"/>
    </source>
</evidence>
<dbReference type="Proteomes" id="UP000467700">
    <property type="component" value="Unassembled WGS sequence"/>
</dbReference>
<organism evidence="3 4">
    <name type="scientific">Cyclocybe aegerita</name>
    <name type="common">Black poplar mushroom</name>
    <name type="synonym">Agrocybe aegerita</name>
    <dbReference type="NCBI Taxonomy" id="1973307"/>
    <lineage>
        <taxon>Eukaryota</taxon>
        <taxon>Fungi</taxon>
        <taxon>Dikarya</taxon>
        <taxon>Basidiomycota</taxon>
        <taxon>Agaricomycotina</taxon>
        <taxon>Agaricomycetes</taxon>
        <taxon>Agaricomycetidae</taxon>
        <taxon>Agaricales</taxon>
        <taxon>Agaricineae</taxon>
        <taxon>Bolbitiaceae</taxon>
        <taxon>Cyclocybe</taxon>
    </lineage>
</organism>
<feature type="compositionally biased region" description="Low complexity" evidence="1">
    <location>
        <begin position="285"/>
        <end position="299"/>
    </location>
</feature>
<proteinExistence type="predicted"/>
<feature type="transmembrane region" description="Helical" evidence="2">
    <location>
        <begin position="336"/>
        <end position="358"/>
    </location>
</feature>
<feature type="region of interest" description="Disordered" evidence="1">
    <location>
        <begin position="278"/>
        <end position="317"/>
    </location>
</feature>
<feature type="compositionally biased region" description="Pro residues" evidence="1">
    <location>
        <begin position="383"/>
        <end position="395"/>
    </location>
</feature>
<feature type="compositionally biased region" description="Polar residues" evidence="1">
    <location>
        <begin position="300"/>
        <end position="317"/>
    </location>
</feature>